<protein>
    <recommendedName>
        <fullName evidence="1">Vacuolar ATPase assembly protein VMA22</fullName>
    </recommendedName>
</protein>
<sequence>MPTASVTEEIETSELDQCLERLGLTDAKEFVLSNGFGESEKLAPENLPDKLDLEERLEGLTSELQDEKVLQLLLKLNEYEDLANGSFRTDFIDGFSNLSRAGFNSTRTFGPDSYDLREYQACKILVKNGDSFEVVDRLKRQREESKKTATIIAQASKEAPEENGTKKRTSKNSAKSAGATQKTEKSAISTSTSIPAKTEPTETREVESVKYRDPINQFGGLVPYQLRQAQSNFLAAVLHCVKLVELRRTIESLIEDIESFQRS</sequence>
<dbReference type="Proteomes" id="UP001338582">
    <property type="component" value="Chromosome 3"/>
</dbReference>
<name>A0AAX4HA54_9ASCO</name>
<dbReference type="GeneID" id="88173829"/>
<feature type="compositionally biased region" description="Polar residues" evidence="2">
    <location>
        <begin position="171"/>
        <end position="195"/>
    </location>
</feature>
<dbReference type="GO" id="GO:1990871">
    <property type="term" value="C:Vma12-Vma22 assembly complex"/>
    <property type="evidence" value="ECO:0007669"/>
    <property type="project" value="TreeGrafter"/>
</dbReference>
<evidence type="ECO:0000313" key="4">
    <source>
        <dbReference type="Proteomes" id="UP001338582"/>
    </source>
</evidence>
<dbReference type="AlphaFoldDB" id="A0AAX4HA54"/>
<feature type="compositionally biased region" description="Basic and acidic residues" evidence="2">
    <location>
        <begin position="199"/>
        <end position="208"/>
    </location>
</feature>
<dbReference type="PANTHER" id="PTHR31996:SF2">
    <property type="entry name" value="COILED-COIL DOMAIN-CONTAINING PROTEIN 115"/>
    <property type="match status" value="1"/>
</dbReference>
<feature type="region of interest" description="Disordered" evidence="2">
    <location>
        <begin position="146"/>
        <end position="208"/>
    </location>
</feature>
<keyword evidence="4" id="KW-1185">Reference proteome</keyword>
<dbReference type="KEGG" id="asau:88173829"/>
<accession>A0AAX4HA54</accession>
<reference evidence="3 4" key="1">
    <citation type="submission" date="2023-10" db="EMBL/GenBank/DDBJ databases">
        <title>Draft Genome Sequence of Candida saopaulonensis from a very Premature Infant with Sepsis.</title>
        <authorList>
            <person name="Ning Y."/>
            <person name="Dai R."/>
            <person name="Xiao M."/>
            <person name="Xu Y."/>
            <person name="Yan Q."/>
            <person name="Zhang L."/>
        </authorList>
    </citation>
    <scope>NUCLEOTIDE SEQUENCE [LARGE SCALE GENOMIC DNA]</scope>
    <source>
        <strain evidence="3 4">19XY460</strain>
    </source>
</reference>
<evidence type="ECO:0000256" key="1">
    <source>
        <dbReference type="ARBA" id="ARBA00093634"/>
    </source>
</evidence>
<dbReference type="GO" id="GO:0070072">
    <property type="term" value="P:vacuolar proton-transporting V-type ATPase complex assembly"/>
    <property type="evidence" value="ECO:0007669"/>
    <property type="project" value="InterPro"/>
</dbReference>
<dbReference type="PANTHER" id="PTHR31996">
    <property type="entry name" value="COILED-COIL DOMAIN-CONTAINING PROTEIN 115"/>
    <property type="match status" value="1"/>
</dbReference>
<dbReference type="Pfam" id="PF21730">
    <property type="entry name" value="Vma22_CCDC115"/>
    <property type="match status" value="1"/>
</dbReference>
<evidence type="ECO:0000256" key="2">
    <source>
        <dbReference type="SAM" id="MobiDB-lite"/>
    </source>
</evidence>
<gene>
    <name evidence="3" type="ORF">PUMCH_002765</name>
</gene>
<dbReference type="EMBL" id="CP138896">
    <property type="protein sequence ID" value="WPK25448.1"/>
    <property type="molecule type" value="Genomic_DNA"/>
</dbReference>
<proteinExistence type="predicted"/>
<organism evidence="3 4">
    <name type="scientific">Australozyma saopauloensis</name>
    <dbReference type="NCBI Taxonomy" id="291208"/>
    <lineage>
        <taxon>Eukaryota</taxon>
        <taxon>Fungi</taxon>
        <taxon>Dikarya</taxon>
        <taxon>Ascomycota</taxon>
        <taxon>Saccharomycotina</taxon>
        <taxon>Pichiomycetes</taxon>
        <taxon>Metschnikowiaceae</taxon>
        <taxon>Australozyma</taxon>
    </lineage>
</organism>
<dbReference type="GO" id="GO:0051082">
    <property type="term" value="F:unfolded protein binding"/>
    <property type="evidence" value="ECO:0007669"/>
    <property type="project" value="TreeGrafter"/>
</dbReference>
<dbReference type="InterPro" id="IPR040357">
    <property type="entry name" value="Vma22/CCDC115"/>
</dbReference>
<evidence type="ECO:0000313" key="3">
    <source>
        <dbReference type="EMBL" id="WPK25448.1"/>
    </source>
</evidence>
<dbReference type="RefSeq" id="XP_062877830.1">
    <property type="nucleotide sequence ID" value="XM_063021760.1"/>
</dbReference>